<keyword evidence="8" id="KW-0676">Redox-active center</keyword>
<dbReference type="PROSITE" id="PS51352">
    <property type="entry name" value="THIOREDOXIN_2"/>
    <property type="match status" value="1"/>
</dbReference>
<evidence type="ECO:0000256" key="13">
    <source>
        <dbReference type="PIRSR" id="PIRSR000239-1"/>
    </source>
</evidence>
<dbReference type="Proteomes" id="UP000295367">
    <property type="component" value="Unassembled WGS sequence"/>
</dbReference>
<evidence type="ECO:0000313" key="16">
    <source>
        <dbReference type="Proteomes" id="UP000295367"/>
    </source>
</evidence>
<evidence type="ECO:0000256" key="1">
    <source>
        <dbReference type="ARBA" id="ARBA00003330"/>
    </source>
</evidence>
<dbReference type="GO" id="GO:0034599">
    <property type="term" value="P:cellular response to oxidative stress"/>
    <property type="evidence" value="ECO:0007669"/>
    <property type="project" value="TreeGrafter"/>
</dbReference>
<dbReference type="Gene3D" id="3.40.30.10">
    <property type="entry name" value="Glutaredoxin"/>
    <property type="match status" value="1"/>
</dbReference>
<evidence type="ECO:0000256" key="9">
    <source>
        <dbReference type="ARBA" id="ARBA00032824"/>
    </source>
</evidence>
<dbReference type="GO" id="GO:0045454">
    <property type="term" value="P:cell redox homeostasis"/>
    <property type="evidence" value="ECO:0007669"/>
    <property type="project" value="TreeGrafter"/>
</dbReference>
<dbReference type="OrthoDB" id="9812811at2"/>
<dbReference type="PANTHER" id="PTHR42801">
    <property type="entry name" value="THIOREDOXIN-DEPENDENT PEROXIDE REDUCTASE"/>
    <property type="match status" value="1"/>
</dbReference>
<dbReference type="PANTHER" id="PTHR42801:SF4">
    <property type="entry name" value="AHPC_TSA FAMILY PROTEIN"/>
    <property type="match status" value="1"/>
</dbReference>
<evidence type="ECO:0000256" key="4">
    <source>
        <dbReference type="ARBA" id="ARBA00022559"/>
    </source>
</evidence>
<comment type="subunit">
    <text evidence="2">Monomer.</text>
</comment>
<proteinExistence type="inferred from homology"/>
<evidence type="ECO:0000259" key="14">
    <source>
        <dbReference type="PROSITE" id="PS51352"/>
    </source>
</evidence>
<dbReference type="Pfam" id="PF00578">
    <property type="entry name" value="AhpC-TSA"/>
    <property type="match status" value="1"/>
</dbReference>
<dbReference type="GO" id="GO:0008379">
    <property type="term" value="F:thioredoxin peroxidase activity"/>
    <property type="evidence" value="ECO:0007669"/>
    <property type="project" value="TreeGrafter"/>
</dbReference>
<comment type="similarity">
    <text evidence="10">Belongs to the peroxiredoxin family. BCP/PrxQ subfamily.</text>
</comment>
<dbReference type="CDD" id="cd03017">
    <property type="entry name" value="PRX_BCP"/>
    <property type="match status" value="1"/>
</dbReference>
<dbReference type="InterPro" id="IPR013766">
    <property type="entry name" value="Thioredoxin_domain"/>
</dbReference>
<name>A0A4R3YHK9_9PROT</name>
<dbReference type="InterPro" id="IPR050924">
    <property type="entry name" value="Peroxiredoxin_BCP/PrxQ"/>
</dbReference>
<comment type="caution">
    <text evidence="15">The sequence shown here is derived from an EMBL/GenBank/DDBJ whole genome shotgun (WGS) entry which is preliminary data.</text>
</comment>
<evidence type="ECO:0000256" key="11">
    <source>
        <dbReference type="ARBA" id="ARBA00042639"/>
    </source>
</evidence>
<comment type="catalytic activity">
    <reaction evidence="12">
        <text>a hydroperoxide + [thioredoxin]-dithiol = an alcohol + [thioredoxin]-disulfide + H2O</text>
        <dbReference type="Rhea" id="RHEA:62620"/>
        <dbReference type="Rhea" id="RHEA-COMP:10698"/>
        <dbReference type="Rhea" id="RHEA-COMP:10700"/>
        <dbReference type="ChEBI" id="CHEBI:15377"/>
        <dbReference type="ChEBI" id="CHEBI:29950"/>
        <dbReference type="ChEBI" id="CHEBI:30879"/>
        <dbReference type="ChEBI" id="CHEBI:35924"/>
        <dbReference type="ChEBI" id="CHEBI:50058"/>
        <dbReference type="EC" id="1.11.1.24"/>
    </reaction>
</comment>
<accession>A0A4R3YHK9</accession>
<keyword evidence="6" id="KW-0560">Oxidoreductase</keyword>
<evidence type="ECO:0000256" key="10">
    <source>
        <dbReference type="ARBA" id="ARBA00038489"/>
    </source>
</evidence>
<feature type="domain" description="Thioredoxin" evidence="14">
    <location>
        <begin position="2"/>
        <end position="155"/>
    </location>
</feature>
<evidence type="ECO:0000256" key="6">
    <source>
        <dbReference type="ARBA" id="ARBA00023002"/>
    </source>
</evidence>
<reference evidence="15 16" key="1">
    <citation type="submission" date="2019-03" db="EMBL/GenBank/DDBJ databases">
        <title>Genomic Encyclopedia of Type Strains, Phase IV (KMG-IV): sequencing the most valuable type-strain genomes for metagenomic binning, comparative biology and taxonomic classification.</title>
        <authorList>
            <person name="Goeker M."/>
        </authorList>
    </citation>
    <scope>NUCLEOTIDE SEQUENCE [LARGE SCALE GENOMIC DNA]</scope>
    <source>
        <strain evidence="15 16">DSM 100309</strain>
    </source>
</reference>
<keyword evidence="7" id="KW-1015">Disulfide bond</keyword>
<dbReference type="InterPro" id="IPR000866">
    <property type="entry name" value="AhpC/TSA"/>
</dbReference>
<feature type="active site" description="Cysteine sulfenic acid (-SOH) intermediate; for peroxidase activity" evidence="13">
    <location>
        <position position="45"/>
    </location>
</feature>
<organism evidence="15 16">
    <name type="scientific">Sulfurirhabdus autotrophica</name>
    <dbReference type="NCBI Taxonomy" id="1706046"/>
    <lineage>
        <taxon>Bacteria</taxon>
        <taxon>Pseudomonadati</taxon>
        <taxon>Pseudomonadota</taxon>
        <taxon>Betaproteobacteria</taxon>
        <taxon>Nitrosomonadales</taxon>
        <taxon>Sulfuricellaceae</taxon>
        <taxon>Sulfurirhabdus</taxon>
    </lineage>
</organism>
<dbReference type="GO" id="GO:0005737">
    <property type="term" value="C:cytoplasm"/>
    <property type="evidence" value="ECO:0007669"/>
    <property type="project" value="TreeGrafter"/>
</dbReference>
<dbReference type="EC" id="1.11.1.24" evidence="3"/>
<comment type="function">
    <text evidence="1">Thiol-specific peroxidase that catalyzes the reduction of hydrogen peroxide and organic hydroperoxides to water and alcohols, respectively. Plays a role in cell protection against oxidative stress by detoxifying peroxides and as sensor of hydrogen peroxide-mediated signaling events.</text>
</comment>
<gene>
    <name evidence="15" type="ORF">EDC63_101732</name>
</gene>
<evidence type="ECO:0000256" key="12">
    <source>
        <dbReference type="ARBA" id="ARBA00049091"/>
    </source>
</evidence>
<keyword evidence="5" id="KW-0049">Antioxidant</keyword>
<evidence type="ECO:0000256" key="7">
    <source>
        <dbReference type="ARBA" id="ARBA00023157"/>
    </source>
</evidence>
<dbReference type="FunFam" id="3.40.30.10:FF:000007">
    <property type="entry name" value="Thioredoxin-dependent thiol peroxidase"/>
    <property type="match status" value="1"/>
</dbReference>
<dbReference type="InterPro" id="IPR024706">
    <property type="entry name" value="Peroxiredoxin_AhpC-typ"/>
</dbReference>
<dbReference type="AlphaFoldDB" id="A0A4R3YHK9"/>
<keyword evidence="16" id="KW-1185">Reference proteome</keyword>
<dbReference type="RefSeq" id="WP_124947351.1">
    <property type="nucleotide sequence ID" value="NZ_BHVT01000073.1"/>
</dbReference>
<dbReference type="EMBL" id="SMCO01000001">
    <property type="protein sequence ID" value="TCV90758.1"/>
    <property type="molecule type" value="Genomic_DNA"/>
</dbReference>
<evidence type="ECO:0000256" key="5">
    <source>
        <dbReference type="ARBA" id="ARBA00022862"/>
    </source>
</evidence>
<evidence type="ECO:0000256" key="2">
    <source>
        <dbReference type="ARBA" id="ARBA00011245"/>
    </source>
</evidence>
<dbReference type="SUPFAM" id="SSF52833">
    <property type="entry name" value="Thioredoxin-like"/>
    <property type="match status" value="1"/>
</dbReference>
<keyword evidence="4" id="KW-0575">Peroxidase</keyword>
<dbReference type="InterPro" id="IPR036249">
    <property type="entry name" value="Thioredoxin-like_sf"/>
</dbReference>
<sequence length="155" mass="17087">MLQAGQTAPGFTLPDADMEPVKLSDFKGKKHVVLYFYPKDDTPGCTIEATDFSDRDSDFARYDTVVLGVSKDDCISHGAFRDKHGLSVRLLADTEGEVCGKYGVWQEKEKEGVKRMGIVRSTFIIDKQGVVQHAFYGVNAKGHAAEMLKLVKVLG</sequence>
<protein>
    <recommendedName>
        <fullName evidence="3">thioredoxin-dependent peroxiredoxin</fullName>
        <ecNumber evidence="3">1.11.1.24</ecNumber>
    </recommendedName>
    <alternativeName>
        <fullName evidence="9">Thioredoxin peroxidase</fullName>
    </alternativeName>
    <alternativeName>
        <fullName evidence="11">Thioredoxin-dependent peroxiredoxin Bcp</fullName>
    </alternativeName>
</protein>
<evidence type="ECO:0000256" key="3">
    <source>
        <dbReference type="ARBA" id="ARBA00013017"/>
    </source>
</evidence>
<dbReference type="PIRSF" id="PIRSF000239">
    <property type="entry name" value="AHPC"/>
    <property type="match status" value="1"/>
</dbReference>
<evidence type="ECO:0000256" key="8">
    <source>
        <dbReference type="ARBA" id="ARBA00023284"/>
    </source>
</evidence>
<evidence type="ECO:0000313" key="15">
    <source>
        <dbReference type="EMBL" id="TCV90758.1"/>
    </source>
</evidence>